<feature type="domain" description="DNA ligase ATP-dependent C-terminal" evidence="6">
    <location>
        <begin position="213"/>
        <end position="323"/>
    </location>
</feature>
<dbReference type="AlphaFoldDB" id="A0A929B4I6"/>
<feature type="domain" description="ATP-dependent DNA ligase family profile" evidence="5">
    <location>
        <begin position="1"/>
        <end position="191"/>
    </location>
</feature>
<dbReference type="InterPro" id="IPR050191">
    <property type="entry name" value="ATP-dep_DNA_ligase"/>
</dbReference>
<comment type="catalytic activity">
    <reaction evidence="4">
        <text>ATP + (deoxyribonucleotide)n-3'-hydroxyl + 5'-phospho-(deoxyribonucleotide)m = (deoxyribonucleotide)n+m + AMP + diphosphate.</text>
        <dbReference type="EC" id="6.5.1.1"/>
    </reaction>
</comment>
<dbReference type="EMBL" id="JADEYC010000002">
    <property type="protein sequence ID" value="MBE9373024.1"/>
    <property type="molecule type" value="Genomic_DNA"/>
</dbReference>
<dbReference type="GO" id="GO:0005524">
    <property type="term" value="F:ATP binding"/>
    <property type="evidence" value="ECO:0007669"/>
    <property type="project" value="InterPro"/>
</dbReference>
<dbReference type="InterPro" id="IPR012310">
    <property type="entry name" value="DNA_ligase_ATP-dep_cent"/>
</dbReference>
<dbReference type="PANTHER" id="PTHR45674">
    <property type="entry name" value="DNA LIGASE 1/3 FAMILY MEMBER"/>
    <property type="match status" value="1"/>
</dbReference>
<dbReference type="PANTHER" id="PTHR45674:SF4">
    <property type="entry name" value="DNA LIGASE 1"/>
    <property type="match status" value="1"/>
</dbReference>
<keyword evidence="3 7" id="KW-0436">Ligase</keyword>
<protein>
    <recommendedName>
        <fullName evidence="2">DNA ligase (ATP)</fullName>
        <ecNumber evidence="2">6.5.1.1</ecNumber>
    </recommendedName>
</protein>
<dbReference type="InterPro" id="IPR012340">
    <property type="entry name" value="NA-bd_OB-fold"/>
</dbReference>
<dbReference type="Gene3D" id="3.30.470.30">
    <property type="entry name" value="DNA ligase/mRNA capping enzyme"/>
    <property type="match status" value="1"/>
</dbReference>
<dbReference type="CDD" id="cd07970">
    <property type="entry name" value="OBF_DNA_ligase_LigC"/>
    <property type="match status" value="1"/>
</dbReference>
<comment type="similarity">
    <text evidence="1">Belongs to the ATP-dependent DNA ligase family.</text>
</comment>
<dbReference type="NCBIfam" id="NF006078">
    <property type="entry name" value="PRK08224.1"/>
    <property type="match status" value="1"/>
</dbReference>
<dbReference type="InterPro" id="IPR012309">
    <property type="entry name" value="DNA_ligase_ATP-dep_C"/>
</dbReference>
<evidence type="ECO:0000256" key="3">
    <source>
        <dbReference type="ARBA" id="ARBA00022598"/>
    </source>
</evidence>
<gene>
    <name evidence="7" type="ORF">IQ251_01050</name>
</gene>
<dbReference type="GO" id="GO:0003910">
    <property type="term" value="F:DNA ligase (ATP) activity"/>
    <property type="evidence" value="ECO:0007669"/>
    <property type="project" value="UniProtKB-EC"/>
</dbReference>
<dbReference type="Pfam" id="PF01068">
    <property type="entry name" value="DNA_ligase_A_M"/>
    <property type="match status" value="1"/>
</dbReference>
<evidence type="ECO:0000256" key="4">
    <source>
        <dbReference type="ARBA" id="ARBA00034003"/>
    </source>
</evidence>
<accession>A0A929B4I6</accession>
<sequence length="359" mass="39823">MLAAPVAEIPRDGRYLFEPKWDGFRCLVFAEPGNVRLQSRTGKPLDRYFPEIRAAFDEHLAAPAVLDGELVVVRRDEDGDRLDWDALSERIHPADSRVRALAEATPAVFVAFDLLADGETDRTGEPQQRRRDLLTGLGLDHERLRTTPATRDPDTAADWFRVFEGAGLDGIIGKPLDGPYRPGKRTAVKIKHSRTADCVVAGLRWHTGTEPGTAVGSLLLGLHDEQHVLHHVGVVGAFPAAQRRELAGELAPLITGEPHPWLGDHATDGRRLPGSINRWRSSAQPWEPLRPERVVEVGYDHTEGAAPARFRHTTRFVRWRPDRDPDSCGYAQLAEPARYDLEGVLRGGADRSRGDDRTG</sequence>
<dbReference type="Pfam" id="PF04679">
    <property type="entry name" value="DNA_ligase_A_C"/>
    <property type="match status" value="1"/>
</dbReference>
<evidence type="ECO:0000259" key="6">
    <source>
        <dbReference type="Pfam" id="PF04679"/>
    </source>
</evidence>
<dbReference type="CDD" id="cd07905">
    <property type="entry name" value="Adenylation_DNA_ligase_LigC"/>
    <property type="match status" value="1"/>
</dbReference>
<dbReference type="GO" id="GO:0006310">
    <property type="term" value="P:DNA recombination"/>
    <property type="evidence" value="ECO:0007669"/>
    <property type="project" value="InterPro"/>
</dbReference>
<evidence type="ECO:0000313" key="7">
    <source>
        <dbReference type="EMBL" id="MBE9373024.1"/>
    </source>
</evidence>
<comment type="caution">
    <text evidence="7">The sequence shown here is derived from an EMBL/GenBank/DDBJ whole genome shotgun (WGS) entry which is preliminary data.</text>
</comment>
<evidence type="ECO:0000256" key="2">
    <source>
        <dbReference type="ARBA" id="ARBA00012727"/>
    </source>
</evidence>
<evidence type="ECO:0000259" key="5">
    <source>
        <dbReference type="Pfam" id="PF01068"/>
    </source>
</evidence>
<dbReference type="Gene3D" id="3.30.1490.70">
    <property type="match status" value="1"/>
</dbReference>
<evidence type="ECO:0000313" key="8">
    <source>
        <dbReference type="Proteomes" id="UP000598360"/>
    </source>
</evidence>
<name>A0A929B4I6_9PSEU</name>
<reference evidence="7" key="1">
    <citation type="submission" date="2020-10" db="EMBL/GenBank/DDBJ databases">
        <title>Diversity and distribution of actinomycetes associated with coral in the coast of Hainan.</title>
        <authorList>
            <person name="Li F."/>
        </authorList>
    </citation>
    <scope>NUCLEOTIDE SEQUENCE</scope>
    <source>
        <strain evidence="7">HNM0983</strain>
    </source>
</reference>
<evidence type="ECO:0000256" key="1">
    <source>
        <dbReference type="ARBA" id="ARBA00007572"/>
    </source>
</evidence>
<dbReference type="SUPFAM" id="SSF50249">
    <property type="entry name" value="Nucleic acid-binding proteins"/>
    <property type="match status" value="1"/>
</dbReference>
<dbReference type="GO" id="GO:0006281">
    <property type="term" value="P:DNA repair"/>
    <property type="evidence" value="ECO:0007669"/>
    <property type="project" value="InterPro"/>
</dbReference>
<dbReference type="SUPFAM" id="SSF56091">
    <property type="entry name" value="DNA ligase/mRNA capping enzyme, catalytic domain"/>
    <property type="match status" value="1"/>
</dbReference>
<proteinExistence type="inferred from homology"/>
<dbReference type="InterPro" id="IPR044117">
    <property type="entry name" value="OBF_LigC-like"/>
</dbReference>
<dbReference type="InterPro" id="IPR044119">
    <property type="entry name" value="Adenylation_LigC-like"/>
</dbReference>
<organism evidence="7 8">
    <name type="scientific">Saccharopolyspora montiporae</name>
    <dbReference type="NCBI Taxonomy" id="2781240"/>
    <lineage>
        <taxon>Bacteria</taxon>
        <taxon>Bacillati</taxon>
        <taxon>Actinomycetota</taxon>
        <taxon>Actinomycetes</taxon>
        <taxon>Pseudonocardiales</taxon>
        <taxon>Pseudonocardiaceae</taxon>
        <taxon>Saccharopolyspora</taxon>
    </lineage>
</organism>
<dbReference type="EC" id="6.5.1.1" evidence="2"/>
<dbReference type="Proteomes" id="UP000598360">
    <property type="component" value="Unassembled WGS sequence"/>
</dbReference>
<keyword evidence="8" id="KW-1185">Reference proteome</keyword>
<dbReference type="Gene3D" id="2.40.50.140">
    <property type="entry name" value="Nucleic acid-binding proteins"/>
    <property type="match status" value="1"/>
</dbReference>